<comment type="pathway">
    <text evidence="1">Pigment biosynthesis; anthocyanin biosynthesis.</text>
</comment>
<dbReference type="PROSITE" id="PS00375">
    <property type="entry name" value="UDPGT"/>
    <property type="match status" value="1"/>
</dbReference>
<comment type="catalytic activity">
    <reaction evidence="5">
        <text>an anthocyanidin + UDP-alpha-D-glucose + H(+) = an anthocyanidin 3-O-beta-D-glucoside + UDP</text>
        <dbReference type="Rhea" id="RHEA:20093"/>
        <dbReference type="ChEBI" id="CHEBI:15378"/>
        <dbReference type="ChEBI" id="CHEBI:16307"/>
        <dbReference type="ChEBI" id="CHEBI:58223"/>
        <dbReference type="ChEBI" id="CHEBI:58885"/>
        <dbReference type="ChEBI" id="CHEBI:143576"/>
        <dbReference type="EC" id="2.4.1.115"/>
    </reaction>
</comment>
<dbReference type="AlphaFoldDB" id="A0AAV8SP43"/>
<dbReference type="Pfam" id="PF00201">
    <property type="entry name" value="UDPGT"/>
    <property type="match status" value="1"/>
</dbReference>
<dbReference type="FunFam" id="3.40.50.2000:FF:000047">
    <property type="entry name" value="Glycosyltransferase"/>
    <property type="match status" value="1"/>
</dbReference>
<evidence type="ECO:0000256" key="8">
    <source>
        <dbReference type="SAM" id="SignalP"/>
    </source>
</evidence>
<dbReference type="EC" id="2.4.1.-" evidence="7"/>
<dbReference type="Gene3D" id="3.40.50.2000">
    <property type="entry name" value="Glycogen Phosphorylase B"/>
    <property type="match status" value="2"/>
</dbReference>
<dbReference type="PANTHER" id="PTHR48047">
    <property type="entry name" value="GLYCOSYLTRANSFERASE"/>
    <property type="match status" value="1"/>
</dbReference>
<evidence type="ECO:0000256" key="5">
    <source>
        <dbReference type="ARBA" id="ARBA00047606"/>
    </source>
</evidence>
<dbReference type="Proteomes" id="UP001159364">
    <property type="component" value="Linkage Group LG09"/>
</dbReference>
<keyword evidence="8" id="KW-0732">Signal</keyword>
<evidence type="ECO:0000256" key="2">
    <source>
        <dbReference type="ARBA" id="ARBA00009995"/>
    </source>
</evidence>
<comment type="similarity">
    <text evidence="2 6">Belongs to the UDP-glycosyltransferase family.</text>
</comment>
<evidence type="ECO:0000256" key="3">
    <source>
        <dbReference type="ARBA" id="ARBA00022676"/>
    </source>
</evidence>
<dbReference type="InterPro" id="IPR002213">
    <property type="entry name" value="UDP_glucos_trans"/>
</dbReference>
<feature type="signal peptide" evidence="8">
    <location>
        <begin position="1"/>
        <end position="19"/>
    </location>
</feature>
<dbReference type="GO" id="GO:0047213">
    <property type="term" value="F:anthocyanidin 3-O-glucosyltransferase activity"/>
    <property type="evidence" value="ECO:0007669"/>
    <property type="project" value="UniProtKB-EC"/>
</dbReference>
<comment type="caution">
    <text evidence="9">The sequence shown here is derived from an EMBL/GenBank/DDBJ whole genome shotgun (WGS) entry which is preliminary data.</text>
</comment>
<dbReference type="SUPFAM" id="SSF53756">
    <property type="entry name" value="UDP-Glycosyltransferase/glycogen phosphorylase"/>
    <property type="match status" value="1"/>
</dbReference>
<dbReference type="FunFam" id="3.40.50.2000:FF:000071">
    <property type="entry name" value="Glycosyltransferase"/>
    <property type="match status" value="1"/>
</dbReference>
<evidence type="ECO:0000256" key="7">
    <source>
        <dbReference type="RuleBase" id="RU362057"/>
    </source>
</evidence>
<protein>
    <recommendedName>
        <fullName evidence="7">Glycosyltransferase</fullName>
        <ecNumber evidence="7">2.4.1.-</ecNumber>
    </recommendedName>
</protein>
<evidence type="ECO:0000256" key="6">
    <source>
        <dbReference type="RuleBase" id="RU003718"/>
    </source>
</evidence>
<evidence type="ECO:0000313" key="9">
    <source>
        <dbReference type="EMBL" id="KAJ8754015.1"/>
    </source>
</evidence>
<sequence>MVVQSKILHFVLFPFMAQGHMIPMTDIAKLLAHHGVIVTVVTSPANAERFAATLGRAMESGLKIRVIELEFPCEGGLPEGCENIDMLPSLSLGKEFFGAANLFQEPAERLFEELKPKPNCIISDMCLPYTSYIAKKFDVPRITFNGFSCFSILCIDLIYSSRVLERVNSETEYFVVPDLPDRIELTKNQLPEAMHDDLKEFGNQVIVAETLSYGMVINSFEELEQEYVNMYKKFRADKAWCVGPVSLCNKNNMDMLQRGNKSSINGHDCLKWLDSQQPESVIYVCLGSLCNLIPAQMIELGIGLEISKRPFLWALRAGDQQKEVEQWMVVSGFEERIKGRGFISRGWVPQVAILSHTAIAGFLTHCGWNSTLESITAGIPMITWPLFADQFLNEKLVVKVLRTGLSVGASYTLTWGKEEKIGVLVTQENVKNAIEMLMNGEEKEERRKRVKELSKLAMEAMEEDGSSHRNISLLIKDIAEQVR</sequence>
<keyword evidence="10" id="KW-1185">Reference proteome</keyword>
<dbReference type="EMBL" id="JAIWQS010000009">
    <property type="protein sequence ID" value="KAJ8754015.1"/>
    <property type="molecule type" value="Genomic_DNA"/>
</dbReference>
<organism evidence="9 10">
    <name type="scientific">Erythroxylum novogranatense</name>
    <dbReference type="NCBI Taxonomy" id="1862640"/>
    <lineage>
        <taxon>Eukaryota</taxon>
        <taxon>Viridiplantae</taxon>
        <taxon>Streptophyta</taxon>
        <taxon>Embryophyta</taxon>
        <taxon>Tracheophyta</taxon>
        <taxon>Spermatophyta</taxon>
        <taxon>Magnoliopsida</taxon>
        <taxon>eudicotyledons</taxon>
        <taxon>Gunneridae</taxon>
        <taxon>Pentapetalae</taxon>
        <taxon>rosids</taxon>
        <taxon>fabids</taxon>
        <taxon>Malpighiales</taxon>
        <taxon>Erythroxylaceae</taxon>
        <taxon>Erythroxylum</taxon>
    </lineage>
</organism>
<gene>
    <name evidence="9" type="ORF">K2173_001913</name>
</gene>
<evidence type="ECO:0000313" key="10">
    <source>
        <dbReference type="Proteomes" id="UP001159364"/>
    </source>
</evidence>
<keyword evidence="4 6" id="KW-0808">Transferase</keyword>
<proteinExistence type="inferred from homology"/>
<accession>A0AAV8SP43</accession>
<feature type="chain" id="PRO_5043709487" description="Glycosyltransferase" evidence="8">
    <location>
        <begin position="20"/>
        <end position="483"/>
    </location>
</feature>
<dbReference type="PANTHER" id="PTHR48047:SF241">
    <property type="entry name" value="GLYCOSYLTRANSFERASE"/>
    <property type="match status" value="1"/>
</dbReference>
<dbReference type="CDD" id="cd03784">
    <property type="entry name" value="GT1_Gtf-like"/>
    <property type="match status" value="1"/>
</dbReference>
<name>A0AAV8SP43_9ROSI</name>
<evidence type="ECO:0000256" key="4">
    <source>
        <dbReference type="ARBA" id="ARBA00022679"/>
    </source>
</evidence>
<evidence type="ECO:0000256" key="1">
    <source>
        <dbReference type="ARBA" id="ARBA00004935"/>
    </source>
</evidence>
<dbReference type="InterPro" id="IPR035595">
    <property type="entry name" value="UDP_glycos_trans_CS"/>
</dbReference>
<keyword evidence="3 6" id="KW-0328">Glycosyltransferase</keyword>
<reference evidence="9 10" key="1">
    <citation type="submission" date="2021-09" db="EMBL/GenBank/DDBJ databases">
        <title>Genomic insights and catalytic innovation underlie evolution of tropane alkaloids biosynthesis.</title>
        <authorList>
            <person name="Wang Y.-J."/>
            <person name="Tian T."/>
            <person name="Huang J.-P."/>
            <person name="Huang S.-X."/>
        </authorList>
    </citation>
    <scope>NUCLEOTIDE SEQUENCE [LARGE SCALE GENOMIC DNA]</scope>
    <source>
        <strain evidence="9">KIB-2018</strain>
        <tissue evidence="9">Leaf</tissue>
    </source>
</reference>